<organism evidence="5 6">
    <name type="scientific">Lomentospora prolificans</name>
    <dbReference type="NCBI Taxonomy" id="41688"/>
    <lineage>
        <taxon>Eukaryota</taxon>
        <taxon>Fungi</taxon>
        <taxon>Dikarya</taxon>
        <taxon>Ascomycota</taxon>
        <taxon>Pezizomycotina</taxon>
        <taxon>Sordariomycetes</taxon>
        <taxon>Hypocreomycetidae</taxon>
        <taxon>Microascales</taxon>
        <taxon>Microascaceae</taxon>
        <taxon>Lomentospora</taxon>
    </lineage>
</organism>
<dbReference type="AlphaFoldDB" id="A0A2N3MZI3"/>
<dbReference type="InParanoid" id="A0A2N3MZI3"/>
<comment type="similarity">
    <text evidence="1">Belongs to the glycosyltransferase 25 family.</text>
</comment>
<evidence type="ECO:0000313" key="5">
    <source>
        <dbReference type="EMBL" id="PKS05593.1"/>
    </source>
</evidence>
<dbReference type="PANTHER" id="PTHR10730">
    <property type="entry name" value="PROCOLLAGEN-LYSINE,2-OXOGLUTARATE 5-DIOXYGENASE/GLYCOSYLTRANSFERASE 25 FAMILY MEMBER"/>
    <property type="match status" value="1"/>
</dbReference>
<gene>
    <name evidence="5" type="ORF">jhhlp_008111</name>
</gene>
<sequence>MLTHFARPARRLTIAIALIIGLIFLFSRDHGIAARGMGSGPIDVFNSTLGFGKIFVVNLPERTDRRDLMTLAAAVTGLEFTYIPGVRGADIPEKVLPPSPRKKNVNWAGKTGSWRAHMNVLQRIVQENLTSALIMEDDADWDIRLKSQAQTFAVASQAYLQPLQADPSHTLADLYPALSKILQEDNYVCDLQSAPATRAPSTSPYGDGWDVLWLGHVGSHIPSDWPSHQKNSDHPPLSLLTLLVPDDGTVADKRHLKRHPFADRIDDFAARFESHTRVVHEARGTAGIQAYAVSQRGARRLLLKFGLEEFTSSYDLMLRDWCDGAYVEDKGERPVCVTTQPPLMSQYYSKGGSDIHGIGGGYFKKSGSTYIRHSVMLNLRKLVWRNTDRPGDIEGLVDQWPDEGKGPW</sequence>
<comment type="caution">
    <text evidence="5">The sequence shown here is derived from an EMBL/GenBank/DDBJ whole genome shotgun (WGS) entry which is preliminary data.</text>
</comment>
<protein>
    <recommendedName>
        <fullName evidence="4">Glycosyl transferase family 25 domain-containing protein</fullName>
    </recommendedName>
</protein>
<evidence type="ECO:0000259" key="4">
    <source>
        <dbReference type="Pfam" id="PF01755"/>
    </source>
</evidence>
<proteinExistence type="inferred from homology"/>
<dbReference type="OrthoDB" id="47375at2759"/>
<evidence type="ECO:0000256" key="3">
    <source>
        <dbReference type="ARBA" id="ARBA00022679"/>
    </source>
</evidence>
<dbReference type="VEuPathDB" id="FungiDB:jhhlp_008111"/>
<evidence type="ECO:0000256" key="2">
    <source>
        <dbReference type="ARBA" id="ARBA00022676"/>
    </source>
</evidence>
<name>A0A2N3MZI3_9PEZI</name>
<dbReference type="InterPro" id="IPR002654">
    <property type="entry name" value="Glyco_trans_25"/>
</dbReference>
<feature type="domain" description="Glycosyl transferase family 25" evidence="4">
    <location>
        <begin position="53"/>
        <end position="151"/>
    </location>
</feature>
<dbReference type="PANTHER" id="PTHR10730:SF53">
    <property type="entry name" value="GLYCOSYLTRANSFERASE 25 FAMILY MEMBER"/>
    <property type="match status" value="1"/>
</dbReference>
<evidence type="ECO:0000256" key="1">
    <source>
        <dbReference type="ARBA" id="ARBA00006721"/>
    </source>
</evidence>
<dbReference type="GO" id="GO:0016740">
    <property type="term" value="F:transferase activity"/>
    <property type="evidence" value="ECO:0007669"/>
    <property type="project" value="UniProtKB-KW"/>
</dbReference>
<dbReference type="Pfam" id="PF01755">
    <property type="entry name" value="Glyco_transf_25"/>
    <property type="match status" value="1"/>
</dbReference>
<dbReference type="InterPro" id="IPR050757">
    <property type="entry name" value="Collagen_mod_GT25"/>
</dbReference>
<dbReference type="EMBL" id="NLAX01001584">
    <property type="protein sequence ID" value="PKS05593.1"/>
    <property type="molecule type" value="Genomic_DNA"/>
</dbReference>
<dbReference type="CDD" id="cd06532">
    <property type="entry name" value="Glyco_transf_25"/>
    <property type="match status" value="1"/>
</dbReference>
<keyword evidence="3" id="KW-0808">Transferase</keyword>
<accession>A0A2N3MZI3</accession>
<reference evidence="5 6" key="1">
    <citation type="journal article" date="2017" name="G3 (Bethesda)">
        <title>First Draft Genome Sequence of the Pathogenic Fungus Lomentospora prolificans (Formerly Scedosporium prolificans).</title>
        <authorList>
            <person name="Luo R."/>
            <person name="Zimin A."/>
            <person name="Workman R."/>
            <person name="Fan Y."/>
            <person name="Pertea G."/>
            <person name="Grossman N."/>
            <person name="Wear M.P."/>
            <person name="Jia B."/>
            <person name="Miller H."/>
            <person name="Casadevall A."/>
            <person name="Timp W."/>
            <person name="Zhang S.X."/>
            <person name="Salzberg S.L."/>
        </authorList>
    </citation>
    <scope>NUCLEOTIDE SEQUENCE [LARGE SCALE GENOMIC DNA]</scope>
    <source>
        <strain evidence="5 6">JHH-5317</strain>
    </source>
</reference>
<keyword evidence="2" id="KW-0328">Glycosyltransferase</keyword>
<keyword evidence="6" id="KW-1185">Reference proteome</keyword>
<evidence type="ECO:0000313" key="6">
    <source>
        <dbReference type="Proteomes" id="UP000233524"/>
    </source>
</evidence>
<dbReference type="Proteomes" id="UP000233524">
    <property type="component" value="Unassembled WGS sequence"/>
</dbReference>
<dbReference type="STRING" id="41688.A0A2N3MZI3"/>